<sequence length="297" mass="33440">MANPITHCLERLNLADNVKVKPRAEQFQGQLSSAPSKIFDKGPNLKSVVCIQLAYESLKNYDWDIKLGAQLAGCSLSAYEAALSIARQQLNLQSKVTLEMLAVALGSTTMLSHVQALWLDFTTTYLNKLTGAKKINAQKELEDSCWKGAVMYICAKAFGKNLDKDKLHSICGCSTVELTKSIKVIRATCSKKIAALKNESTSAGRSSRRRRDSIPIQEEEEKKNKKKEEKEDEKEEEKGNQKEGEIKKVKKVKTTLKTIKPISGIVSMINHQDYLRTKRYADYQKWRSNLIHDLTTI</sequence>
<gene>
    <name evidence="3" type="ORF">MFLAVUS_001565</name>
</gene>
<name>A0ABP9YMW0_9FUNG</name>
<dbReference type="InterPro" id="IPR020529">
    <property type="entry name" value="ORC6_met/pln"/>
</dbReference>
<protein>
    <recommendedName>
        <fullName evidence="2">ORC6 second cyclin-like domain-containing protein</fullName>
    </recommendedName>
</protein>
<feature type="domain" description="ORC6 second cyclin-like" evidence="2">
    <location>
        <begin position="96"/>
        <end position="182"/>
    </location>
</feature>
<feature type="compositionally biased region" description="Basic and acidic residues" evidence="1">
    <location>
        <begin position="220"/>
        <end position="229"/>
    </location>
</feature>
<comment type="caution">
    <text evidence="3">The sequence shown here is derived from an EMBL/GenBank/DDBJ whole genome shotgun (WGS) entry which is preliminary data.</text>
</comment>
<evidence type="ECO:0000259" key="2">
    <source>
        <dbReference type="Pfam" id="PF21913"/>
    </source>
</evidence>
<evidence type="ECO:0000256" key="1">
    <source>
        <dbReference type="SAM" id="MobiDB-lite"/>
    </source>
</evidence>
<feature type="region of interest" description="Disordered" evidence="1">
    <location>
        <begin position="200"/>
        <end position="243"/>
    </location>
</feature>
<dbReference type="Gene3D" id="1.10.472.10">
    <property type="entry name" value="Cyclin-like"/>
    <property type="match status" value="1"/>
</dbReference>
<dbReference type="PANTHER" id="PTHR13394">
    <property type="entry name" value="ORIGIN RECOGNITION COMPLEX SUBUNIT 6"/>
    <property type="match status" value="1"/>
</dbReference>
<accession>A0ABP9YMW0</accession>
<reference evidence="3 4" key="1">
    <citation type="submission" date="2024-04" db="EMBL/GenBank/DDBJ databases">
        <title>genome sequences of Mucor flavus KT1a and Helicostylum pulchrum KT1b strains isolated from the surface of a dry-aged beef.</title>
        <authorList>
            <person name="Toyotome T."/>
            <person name="Hosono M."/>
            <person name="Torimaru M."/>
            <person name="Fukuda K."/>
            <person name="Mikami N."/>
        </authorList>
    </citation>
    <scope>NUCLEOTIDE SEQUENCE [LARGE SCALE GENOMIC DNA]</scope>
    <source>
        <strain evidence="3 4">KT1a</strain>
    </source>
</reference>
<dbReference type="PANTHER" id="PTHR13394:SF0">
    <property type="entry name" value="ORIGIN RECOGNITION COMPLEX SUBUNIT 6"/>
    <property type="match status" value="1"/>
</dbReference>
<dbReference type="Pfam" id="PF21913">
    <property type="entry name" value="ORC6_2nd"/>
    <property type="match status" value="1"/>
</dbReference>
<dbReference type="EMBL" id="BAABUK010000003">
    <property type="protein sequence ID" value="GAA5808180.1"/>
    <property type="molecule type" value="Genomic_DNA"/>
</dbReference>
<dbReference type="InterPro" id="IPR054113">
    <property type="entry name" value="ORC6_cyclin-like_2nd"/>
</dbReference>
<evidence type="ECO:0000313" key="3">
    <source>
        <dbReference type="EMBL" id="GAA5808180.1"/>
    </source>
</evidence>
<proteinExistence type="predicted"/>
<organism evidence="3 4">
    <name type="scientific">Mucor flavus</name>
    <dbReference type="NCBI Taxonomy" id="439312"/>
    <lineage>
        <taxon>Eukaryota</taxon>
        <taxon>Fungi</taxon>
        <taxon>Fungi incertae sedis</taxon>
        <taxon>Mucoromycota</taxon>
        <taxon>Mucoromycotina</taxon>
        <taxon>Mucoromycetes</taxon>
        <taxon>Mucorales</taxon>
        <taxon>Mucorineae</taxon>
        <taxon>Mucoraceae</taxon>
        <taxon>Mucor</taxon>
    </lineage>
</organism>
<evidence type="ECO:0000313" key="4">
    <source>
        <dbReference type="Proteomes" id="UP001473302"/>
    </source>
</evidence>
<keyword evidence="4" id="KW-1185">Reference proteome</keyword>
<dbReference type="Proteomes" id="UP001473302">
    <property type="component" value="Unassembled WGS sequence"/>
</dbReference>